<dbReference type="CDD" id="cd15196">
    <property type="entry name" value="7tmA_Vasopressin_Oxytocin"/>
    <property type="match status" value="1"/>
</dbReference>
<name>A0ABM1DW34_PRICU</name>
<dbReference type="Gene3D" id="1.20.1070.10">
    <property type="entry name" value="Rhodopsin 7-helix transmembrane proteins"/>
    <property type="match status" value="1"/>
</dbReference>
<feature type="transmembrane region" description="Helical" evidence="10">
    <location>
        <begin position="132"/>
        <end position="149"/>
    </location>
</feature>
<feature type="compositionally biased region" description="Polar residues" evidence="11">
    <location>
        <begin position="336"/>
        <end position="351"/>
    </location>
</feature>
<feature type="transmembrane region" description="Helical" evidence="10">
    <location>
        <begin position="14"/>
        <end position="36"/>
    </location>
</feature>
<evidence type="ECO:0000256" key="8">
    <source>
        <dbReference type="ARBA" id="ARBA00023180"/>
    </source>
</evidence>
<dbReference type="PROSITE" id="PS50262">
    <property type="entry name" value="G_PROTEIN_RECEP_F1_2"/>
    <property type="match status" value="1"/>
</dbReference>
<dbReference type="PRINTS" id="PR00237">
    <property type="entry name" value="GPCRRHODOPSN"/>
</dbReference>
<protein>
    <submittedName>
        <fullName evidence="14 15">Annetocin receptor-like</fullName>
    </submittedName>
</protein>
<dbReference type="InterPro" id="IPR000276">
    <property type="entry name" value="GPCR_Rhodpsn"/>
</dbReference>
<comment type="subcellular location">
    <subcellularLocation>
        <location evidence="1 10">Cell membrane</location>
        <topology evidence="1 10">Multi-pass membrane protein</topology>
    </subcellularLocation>
</comment>
<evidence type="ECO:0000259" key="12">
    <source>
        <dbReference type="PROSITE" id="PS50262"/>
    </source>
</evidence>
<evidence type="ECO:0000313" key="13">
    <source>
        <dbReference type="Proteomes" id="UP000695022"/>
    </source>
</evidence>
<keyword evidence="13" id="KW-1185">Reference proteome</keyword>
<dbReference type="RefSeq" id="XP_014664155.1">
    <property type="nucleotide sequence ID" value="XM_014808669.1"/>
</dbReference>
<keyword evidence="5 10" id="KW-0297">G-protein coupled receptor</keyword>
<dbReference type="RefSeq" id="XP_014664152.1">
    <property type="nucleotide sequence ID" value="XM_014808666.1"/>
</dbReference>
<organism evidence="13 17">
    <name type="scientific">Priapulus caudatus</name>
    <name type="common">Priapulid worm</name>
    <dbReference type="NCBI Taxonomy" id="37621"/>
    <lineage>
        <taxon>Eukaryota</taxon>
        <taxon>Metazoa</taxon>
        <taxon>Ecdysozoa</taxon>
        <taxon>Scalidophora</taxon>
        <taxon>Priapulida</taxon>
        <taxon>Priapulimorpha</taxon>
        <taxon>Priapulimorphida</taxon>
        <taxon>Priapulidae</taxon>
        <taxon>Priapulus</taxon>
    </lineage>
</organism>
<keyword evidence="6 10" id="KW-0472">Membrane</keyword>
<evidence type="ECO:0000256" key="3">
    <source>
        <dbReference type="ARBA" id="ARBA00022692"/>
    </source>
</evidence>
<dbReference type="PANTHER" id="PTHR24241:SF161">
    <property type="entry name" value="G-PROTEIN COUPLED RECEPTORS FAMILY 1 PROFILE DOMAIN-CONTAINING PROTEIN"/>
    <property type="match status" value="1"/>
</dbReference>
<dbReference type="PANTHER" id="PTHR24241">
    <property type="entry name" value="NEUROPEPTIDE RECEPTOR-RELATED G-PROTEIN COUPLED RECEPTOR"/>
    <property type="match status" value="1"/>
</dbReference>
<keyword evidence="4 10" id="KW-1133">Transmembrane helix</keyword>
<gene>
    <name evidence="14 15 16 17" type="primary">LOC106806657</name>
</gene>
<evidence type="ECO:0000256" key="2">
    <source>
        <dbReference type="ARBA" id="ARBA00022475"/>
    </source>
</evidence>
<feature type="domain" description="G-protein coupled receptors family 1 profile" evidence="12">
    <location>
        <begin position="27"/>
        <end position="278"/>
    </location>
</feature>
<evidence type="ECO:0000256" key="7">
    <source>
        <dbReference type="ARBA" id="ARBA00023170"/>
    </source>
</evidence>
<dbReference type="PROSITE" id="PS00237">
    <property type="entry name" value="G_PROTEIN_RECEP_F1_1"/>
    <property type="match status" value="1"/>
</dbReference>
<keyword evidence="2" id="KW-1003">Cell membrane</keyword>
<feature type="transmembrane region" description="Helical" evidence="10">
    <location>
        <begin position="48"/>
        <end position="67"/>
    </location>
</feature>
<keyword evidence="9 10" id="KW-0807">Transducer</keyword>
<dbReference type="RefSeq" id="XP_014664154.1">
    <property type="nucleotide sequence ID" value="XM_014808668.1"/>
</dbReference>
<accession>A0ABM1DW34</accession>
<evidence type="ECO:0000256" key="4">
    <source>
        <dbReference type="ARBA" id="ARBA00022989"/>
    </source>
</evidence>
<keyword evidence="3 10" id="KW-0812">Transmembrane</keyword>
<feature type="transmembrane region" description="Helical" evidence="10">
    <location>
        <begin position="181"/>
        <end position="210"/>
    </location>
</feature>
<feature type="transmembrane region" description="Helical" evidence="10">
    <location>
        <begin position="87"/>
        <end position="108"/>
    </location>
</feature>
<feature type="transmembrane region" description="Helical" evidence="10">
    <location>
        <begin position="259"/>
        <end position="279"/>
    </location>
</feature>
<evidence type="ECO:0000313" key="17">
    <source>
        <dbReference type="RefSeq" id="XP_014664155.1"/>
    </source>
</evidence>
<evidence type="ECO:0000313" key="14">
    <source>
        <dbReference type="RefSeq" id="XP_014664152.1"/>
    </source>
</evidence>
<dbReference type="InterPro" id="IPR001817">
    <property type="entry name" value="Vasoprsn_rcpt"/>
</dbReference>
<proteinExistence type="inferred from homology"/>
<feature type="region of interest" description="Disordered" evidence="11">
    <location>
        <begin position="323"/>
        <end position="367"/>
    </location>
</feature>
<dbReference type="SUPFAM" id="SSF81321">
    <property type="entry name" value="Family A G protein-coupled receptor-like"/>
    <property type="match status" value="1"/>
</dbReference>
<reference evidence="14 15" key="1">
    <citation type="submission" date="2025-05" db="UniProtKB">
        <authorList>
            <consortium name="RefSeq"/>
        </authorList>
    </citation>
    <scope>IDENTIFICATION</scope>
</reference>
<feature type="transmembrane region" description="Helical" evidence="10">
    <location>
        <begin position="222"/>
        <end position="247"/>
    </location>
</feature>
<dbReference type="InterPro" id="IPR017452">
    <property type="entry name" value="GPCR_Rhodpsn_7TM"/>
</dbReference>
<dbReference type="GeneID" id="106806657"/>
<evidence type="ECO:0000256" key="9">
    <source>
        <dbReference type="ARBA" id="ARBA00023224"/>
    </source>
</evidence>
<comment type="similarity">
    <text evidence="10">Belongs to the G-protein coupled receptor 1 family. Vasopressin/oxytocin receptor subfamily.</text>
</comment>
<sequence length="367" mass="41217">MSAERDEVLAMVEVAILGTIFTLALFGNLFVLIALLRYSCKYPLSRMYWFMLHLSIADLMVACFNVLPQMLWDITYRFKGGDVACRVVKYMQVMPLYLSSYILVMMALDRFRAVIYTRCCSFGEQWSAKKSVHMMVGIAWIIAIVFSIPQPFLFSKQEVADGTGIYDCWVKFNQKWGSQVYATWFVICIFFVPLAIMATTQVMMCVKVILWGQCMGKGKVKTVWLTLVVIIAYIVCWSPWCVTIMVMTFSGSSVGNHTAYTILLLLTSLNACTNPWIYLGFSGHLLNMICSPCGKVNRGRREHSIGAPDLPDQTATESYCKSELPLRVADRDSPKTGGSQPNGKNAATAESESNDAKLVPGKESQWL</sequence>
<dbReference type="RefSeq" id="XP_014664153.1">
    <property type="nucleotide sequence ID" value="XM_014808667.1"/>
</dbReference>
<dbReference type="Pfam" id="PF00001">
    <property type="entry name" value="7tm_1"/>
    <property type="match status" value="1"/>
</dbReference>
<keyword evidence="7 10" id="KW-0675">Receptor</keyword>
<evidence type="ECO:0000313" key="15">
    <source>
        <dbReference type="RefSeq" id="XP_014664153.1"/>
    </source>
</evidence>
<evidence type="ECO:0000256" key="6">
    <source>
        <dbReference type="ARBA" id="ARBA00023136"/>
    </source>
</evidence>
<keyword evidence="8 10" id="KW-0325">Glycoprotein</keyword>
<dbReference type="PRINTS" id="PR00896">
    <property type="entry name" value="VASOPRESSINR"/>
</dbReference>
<dbReference type="Proteomes" id="UP000695022">
    <property type="component" value="Unplaced"/>
</dbReference>
<evidence type="ECO:0000256" key="5">
    <source>
        <dbReference type="ARBA" id="ARBA00023040"/>
    </source>
</evidence>
<evidence type="ECO:0000256" key="10">
    <source>
        <dbReference type="RuleBase" id="RU046427"/>
    </source>
</evidence>
<evidence type="ECO:0000256" key="1">
    <source>
        <dbReference type="ARBA" id="ARBA00004651"/>
    </source>
</evidence>
<evidence type="ECO:0000313" key="16">
    <source>
        <dbReference type="RefSeq" id="XP_014664154.1"/>
    </source>
</evidence>
<evidence type="ECO:0000256" key="11">
    <source>
        <dbReference type="SAM" id="MobiDB-lite"/>
    </source>
</evidence>